<dbReference type="EnsemblMetazoa" id="PPA36382.1">
    <property type="protein sequence ID" value="PPA36382.1"/>
    <property type="gene ID" value="WBGene00274751"/>
</dbReference>
<dbReference type="GO" id="GO:0005886">
    <property type="term" value="C:plasma membrane"/>
    <property type="evidence" value="ECO:0000318"/>
    <property type="project" value="GO_Central"/>
</dbReference>
<dbReference type="PANTHER" id="PTHR24416:SF583">
    <property type="entry name" value="RECEPTOR PROTEIN-TYROSINE KINASE"/>
    <property type="match status" value="1"/>
</dbReference>
<dbReference type="PROSITE" id="PS00109">
    <property type="entry name" value="PROTEIN_KINASE_TYR"/>
    <property type="match status" value="1"/>
</dbReference>
<organism evidence="1 2">
    <name type="scientific">Pristionchus pacificus</name>
    <name type="common">Parasitic nematode worm</name>
    <dbReference type="NCBI Taxonomy" id="54126"/>
    <lineage>
        <taxon>Eukaryota</taxon>
        <taxon>Metazoa</taxon>
        <taxon>Ecdysozoa</taxon>
        <taxon>Nematoda</taxon>
        <taxon>Chromadorea</taxon>
        <taxon>Rhabditida</taxon>
        <taxon>Rhabditina</taxon>
        <taxon>Diplogasteromorpha</taxon>
        <taxon>Diplogasteroidea</taxon>
        <taxon>Neodiplogasteridae</taxon>
        <taxon>Pristionchus</taxon>
    </lineage>
</organism>
<accession>A0A2A6CXX1</accession>
<dbReference type="Gene3D" id="1.10.510.10">
    <property type="entry name" value="Transferase(Phosphotransferase) domain 1"/>
    <property type="match status" value="1"/>
</dbReference>
<dbReference type="FunFam" id="1.10.510.10:FF:000994">
    <property type="entry name" value="Hypoxia Inhibited Receptor tyrosine kinase"/>
    <property type="match status" value="1"/>
</dbReference>
<dbReference type="SMART" id="SM00219">
    <property type="entry name" value="TyrKc"/>
    <property type="match status" value="1"/>
</dbReference>
<dbReference type="PRINTS" id="PR00109">
    <property type="entry name" value="TYRKINASE"/>
</dbReference>
<dbReference type="GO" id="GO:0005524">
    <property type="term" value="F:ATP binding"/>
    <property type="evidence" value="ECO:0007669"/>
    <property type="project" value="InterPro"/>
</dbReference>
<dbReference type="GO" id="GO:0007169">
    <property type="term" value="P:cell surface receptor protein tyrosine kinase signaling pathway"/>
    <property type="evidence" value="ECO:0000318"/>
    <property type="project" value="GO_Central"/>
</dbReference>
<proteinExistence type="predicted"/>
<dbReference type="InterPro" id="IPR001245">
    <property type="entry name" value="Ser-Thr/Tyr_kinase_cat_dom"/>
</dbReference>
<dbReference type="InterPro" id="IPR011009">
    <property type="entry name" value="Kinase-like_dom_sf"/>
</dbReference>
<dbReference type="GO" id="GO:0004714">
    <property type="term" value="F:transmembrane receptor protein tyrosine kinase activity"/>
    <property type="evidence" value="ECO:0000318"/>
    <property type="project" value="GO_Central"/>
</dbReference>
<dbReference type="PANTHER" id="PTHR24416">
    <property type="entry name" value="TYROSINE-PROTEIN KINASE RECEPTOR"/>
    <property type="match status" value="1"/>
</dbReference>
<reference evidence="1" key="2">
    <citation type="submission" date="2022-06" db="UniProtKB">
        <authorList>
            <consortium name="EnsemblMetazoa"/>
        </authorList>
    </citation>
    <scope>IDENTIFICATION</scope>
    <source>
        <strain evidence="1">PS312</strain>
    </source>
</reference>
<keyword evidence="2" id="KW-1185">Reference proteome</keyword>
<evidence type="ECO:0000313" key="2">
    <source>
        <dbReference type="Proteomes" id="UP000005239"/>
    </source>
</evidence>
<dbReference type="Pfam" id="PF07714">
    <property type="entry name" value="PK_Tyr_Ser-Thr"/>
    <property type="match status" value="1"/>
</dbReference>
<dbReference type="InterPro" id="IPR020635">
    <property type="entry name" value="Tyr_kinase_cat_dom"/>
</dbReference>
<accession>A0A8R1YU47</accession>
<protein>
    <submittedName>
        <fullName evidence="1">Protein kinase domain-containing protein</fullName>
    </submittedName>
</protein>
<dbReference type="InterPro" id="IPR000719">
    <property type="entry name" value="Prot_kinase_dom"/>
</dbReference>
<reference evidence="2" key="1">
    <citation type="journal article" date="2008" name="Nat. Genet.">
        <title>The Pristionchus pacificus genome provides a unique perspective on nematode lifestyle and parasitism.</title>
        <authorList>
            <person name="Dieterich C."/>
            <person name="Clifton S.W."/>
            <person name="Schuster L.N."/>
            <person name="Chinwalla A."/>
            <person name="Delehaunty K."/>
            <person name="Dinkelacker I."/>
            <person name="Fulton L."/>
            <person name="Fulton R."/>
            <person name="Godfrey J."/>
            <person name="Minx P."/>
            <person name="Mitreva M."/>
            <person name="Roeseler W."/>
            <person name="Tian H."/>
            <person name="Witte H."/>
            <person name="Yang S.P."/>
            <person name="Wilson R.K."/>
            <person name="Sommer R.J."/>
        </authorList>
    </citation>
    <scope>NUCLEOTIDE SEQUENCE [LARGE SCALE GENOMIC DNA]</scope>
    <source>
        <strain evidence="2">PS312</strain>
    </source>
</reference>
<dbReference type="PROSITE" id="PS50011">
    <property type="entry name" value="PROTEIN_KINASE_DOM"/>
    <property type="match status" value="1"/>
</dbReference>
<dbReference type="OrthoDB" id="535945at2759"/>
<dbReference type="SUPFAM" id="SSF56112">
    <property type="entry name" value="Protein kinase-like (PK-like)"/>
    <property type="match status" value="1"/>
</dbReference>
<name>A0A2A6CXX1_PRIPA</name>
<dbReference type="Proteomes" id="UP000005239">
    <property type="component" value="Unassembled WGS sequence"/>
</dbReference>
<dbReference type="GO" id="GO:0043235">
    <property type="term" value="C:receptor complex"/>
    <property type="evidence" value="ECO:0000318"/>
    <property type="project" value="GO_Central"/>
</dbReference>
<sequence length="204" mass="23404">MLENRDETDVGKVITVEKQLIFAIQIAYGLEYLSSRGFVHRDIAARNIMLDSQESCKIGDFGLARELGDDSENYQAQGRKLPLKWMPPEAIANYSFSTASDVWSLGVLFYEIVTLGATPYAGWIVAELLTRLKQGERMERPDNCSDHSYEFMRVCWSEHPFDRPTFTELRKHQGELLKEVNVDEYYLKLNANANYFVLESNASD</sequence>
<gene>
    <name evidence="1" type="primary">WBGene00274751</name>
</gene>
<evidence type="ECO:0000313" key="1">
    <source>
        <dbReference type="EnsemblMetazoa" id="PPA36382.1"/>
    </source>
</evidence>
<dbReference type="AlphaFoldDB" id="A0A2A6CXX1"/>
<dbReference type="InterPro" id="IPR008266">
    <property type="entry name" value="Tyr_kinase_AS"/>
</dbReference>
<dbReference type="InterPro" id="IPR050122">
    <property type="entry name" value="RTK"/>
</dbReference>